<dbReference type="Gene3D" id="2.60.120.600">
    <property type="entry name" value="Domain of unknown function DUF1214, C-terminal domain"/>
    <property type="match status" value="1"/>
</dbReference>
<feature type="region of interest" description="Disordered" evidence="1">
    <location>
        <begin position="229"/>
        <end position="279"/>
    </location>
</feature>
<dbReference type="PANTHER" id="PTHR36509">
    <property type="entry name" value="BLL3101 PROTEIN"/>
    <property type="match status" value="1"/>
</dbReference>
<evidence type="ECO:0000259" key="2">
    <source>
        <dbReference type="Pfam" id="PF06742"/>
    </source>
</evidence>
<dbReference type="SUPFAM" id="SSF160935">
    <property type="entry name" value="VPA0735-like"/>
    <property type="match status" value="2"/>
</dbReference>
<dbReference type="InterPro" id="IPR010621">
    <property type="entry name" value="DUF1214"/>
</dbReference>
<evidence type="ECO:0000313" key="5">
    <source>
        <dbReference type="Proteomes" id="UP001198565"/>
    </source>
</evidence>
<proteinExistence type="predicted"/>
<sequence length="489" mass="51860">MGPLPPAPFNTFAHSTRFADPGAKFVSVSNDTLHSVAQLDLSAGPLLLRVPDTGGRYHVLQFVDAWSNTFAYVGRRATGTAAATWLIEPPGWSGHTFSGVPVISSPTAVATIVGRFACAGPDDPGHSEDVSRVAGLQERLTLRPLEPDGTAPSGLPLPDPEVSGPLRFFERLRVWMAAFPPAAPEVAYQEAFLPLGLLTTTGPSPYRDPEPELLRALEKGAAAGKERIEAASGPGHGVQGHGDPAYDELDYEDADDYPDPGARAAFTVPGDGPGAGGAGAVGTETAAVTGDPEGVAAGVAAVVDAARAAVRGWEMTLHLSDYNLDHFGPGTIDSPLWRIPDRAAAHLTRAVAARTALWGNHAYEAAHAHTFTDATGARLTGERAYVLRFDSPPPVKAFWSVTMYDAEEYLLVSNPIGRYAIGDRTPGLRYGDDGSLTISLRHDAPDDPAERANWLPTPAGPFRPVLRLYEPCDEVLDDTWRPPPIVPVT</sequence>
<evidence type="ECO:0000256" key="1">
    <source>
        <dbReference type="SAM" id="MobiDB-lite"/>
    </source>
</evidence>
<feature type="domain" description="DUF1214" evidence="2">
    <location>
        <begin position="365"/>
        <end position="471"/>
    </location>
</feature>
<dbReference type="Gene3D" id="2.60.40.1610">
    <property type="entry name" value="Domain of unknown function DUF1254"/>
    <property type="match status" value="1"/>
</dbReference>
<protein>
    <submittedName>
        <fullName evidence="4">DUF1254 domain-containing protein</fullName>
    </submittedName>
</protein>
<dbReference type="InterPro" id="IPR010679">
    <property type="entry name" value="DUF1254"/>
</dbReference>
<organism evidence="4 5">
    <name type="scientific">Streptantibioticus parmotrematis</name>
    <dbReference type="NCBI Taxonomy" id="2873249"/>
    <lineage>
        <taxon>Bacteria</taxon>
        <taxon>Bacillati</taxon>
        <taxon>Actinomycetota</taxon>
        <taxon>Actinomycetes</taxon>
        <taxon>Kitasatosporales</taxon>
        <taxon>Streptomycetaceae</taxon>
        <taxon>Streptantibioticus</taxon>
    </lineage>
</organism>
<dbReference type="PANTHER" id="PTHR36509:SF2">
    <property type="entry name" value="BLL3101 PROTEIN"/>
    <property type="match status" value="1"/>
</dbReference>
<feature type="domain" description="DUF1254" evidence="3">
    <location>
        <begin position="9"/>
        <end position="144"/>
    </location>
</feature>
<dbReference type="Pfam" id="PF06742">
    <property type="entry name" value="DUF1214"/>
    <property type="match status" value="1"/>
</dbReference>
<dbReference type="Proteomes" id="UP001198565">
    <property type="component" value="Unassembled WGS sequence"/>
</dbReference>
<evidence type="ECO:0000313" key="4">
    <source>
        <dbReference type="EMBL" id="MBY8888767.1"/>
    </source>
</evidence>
<dbReference type="InterPro" id="IPR037050">
    <property type="entry name" value="DUF1254_sf"/>
</dbReference>
<evidence type="ECO:0000259" key="3">
    <source>
        <dbReference type="Pfam" id="PF06863"/>
    </source>
</evidence>
<feature type="compositionally biased region" description="Acidic residues" evidence="1">
    <location>
        <begin position="245"/>
        <end position="258"/>
    </location>
</feature>
<dbReference type="InterPro" id="IPR037049">
    <property type="entry name" value="DUF1214_C_sf"/>
</dbReference>
<accession>A0ABS7R3Z6</accession>
<dbReference type="EMBL" id="JAINVZ010000028">
    <property type="protein sequence ID" value="MBY8888767.1"/>
    <property type="molecule type" value="Genomic_DNA"/>
</dbReference>
<keyword evidence="5" id="KW-1185">Reference proteome</keyword>
<comment type="caution">
    <text evidence="4">The sequence shown here is derived from an EMBL/GenBank/DDBJ whole genome shotgun (WGS) entry which is preliminary data.</text>
</comment>
<reference evidence="4 5" key="1">
    <citation type="submission" date="2021-08" db="EMBL/GenBank/DDBJ databases">
        <title>Streptomyces sp. PTM05 isolated from lichen.</title>
        <authorList>
            <person name="Somphong A."/>
            <person name="Phongsopitanun W."/>
            <person name="Tanasupawat S."/>
        </authorList>
    </citation>
    <scope>NUCLEOTIDE SEQUENCE [LARGE SCALE GENOMIC DNA]</scope>
    <source>
        <strain evidence="4 5">Ptm05</strain>
    </source>
</reference>
<name>A0ABS7R3Z6_9ACTN</name>
<gene>
    <name evidence="4" type="ORF">K7472_28555</name>
</gene>
<dbReference type="Pfam" id="PF06863">
    <property type="entry name" value="DUF1254"/>
    <property type="match status" value="1"/>
</dbReference>